<dbReference type="STRING" id="42253.NITMOv2_3971"/>
<evidence type="ECO:0000313" key="8">
    <source>
        <dbReference type="EMBL" id="ALA60355.1"/>
    </source>
</evidence>
<keyword evidence="2" id="KW-0418">Kinase</keyword>
<evidence type="ECO:0000259" key="7">
    <source>
        <dbReference type="PROSITE" id="PS50113"/>
    </source>
</evidence>
<keyword evidence="4" id="KW-0175">Coiled coil</keyword>
<dbReference type="PATRIC" id="fig|42253.5.peg.3914"/>
<dbReference type="InterPro" id="IPR035965">
    <property type="entry name" value="PAS-like_dom_sf"/>
</dbReference>
<dbReference type="Proteomes" id="UP000069205">
    <property type="component" value="Chromosome"/>
</dbReference>
<organism evidence="8 9">
    <name type="scientific">Nitrospira moscoviensis</name>
    <dbReference type="NCBI Taxonomy" id="42253"/>
    <lineage>
        <taxon>Bacteria</taxon>
        <taxon>Pseudomonadati</taxon>
        <taxon>Nitrospirota</taxon>
        <taxon>Nitrospiria</taxon>
        <taxon>Nitrospirales</taxon>
        <taxon>Nitrospiraceae</taxon>
        <taxon>Nitrospira</taxon>
    </lineage>
</organism>
<dbReference type="PROSITE" id="PS50109">
    <property type="entry name" value="HIS_KIN"/>
    <property type="match status" value="1"/>
</dbReference>
<dbReference type="RefSeq" id="WP_053381227.1">
    <property type="nucleotide sequence ID" value="NZ_CP011801.1"/>
</dbReference>
<dbReference type="InterPro" id="IPR050482">
    <property type="entry name" value="Sensor_HK_TwoCompSys"/>
</dbReference>
<dbReference type="Gene3D" id="1.20.5.1930">
    <property type="match status" value="1"/>
</dbReference>
<dbReference type="CDD" id="cd00130">
    <property type="entry name" value="PAS"/>
    <property type="match status" value="1"/>
</dbReference>
<evidence type="ECO:0000313" key="9">
    <source>
        <dbReference type="Proteomes" id="UP000069205"/>
    </source>
</evidence>
<dbReference type="InterPro" id="IPR000014">
    <property type="entry name" value="PAS"/>
</dbReference>
<dbReference type="KEGG" id="nmv:NITMOv2_3971"/>
<dbReference type="Pfam" id="PF07730">
    <property type="entry name" value="HisKA_3"/>
    <property type="match status" value="1"/>
</dbReference>
<dbReference type="PANTHER" id="PTHR24421:SF59">
    <property type="entry name" value="OXYGEN SENSOR HISTIDINE KINASE NREB"/>
    <property type="match status" value="1"/>
</dbReference>
<dbReference type="SMART" id="SM00091">
    <property type="entry name" value="PAS"/>
    <property type="match status" value="1"/>
</dbReference>
<accession>A0A0K2GHC1</accession>
<dbReference type="AlphaFoldDB" id="A0A0K2GHC1"/>
<dbReference type="SUPFAM" id="SSF55874">
    <property type="entry name" value="ATPase domain of HSP90 chaperone/DNA topoisomerase II/histidine kinase"/>
    <property type="match status" value="1"/>
</dbReference>
<sequence length="652" mass="73039">MLYSLESFSILEMTECAAALRQEGAAAASAEDAAQRMADYLYRHLGDRRSGRPQCALVRCFLTRPYRELDPGAQERVRDLLGGTPPSPDLLCLALMGTAGARPEWNAREQSRHYRAIPLAGRGFVAQFPMFSQLLKQLGVGFTPDPPNSADILIEAPDSTFNVFYVPVAHGSPYVPVQDEFVMPYGVESVLGFGAVLAPQEFFVVVLFTNVPITRETAELFRPLALSAKLALLPFSRPEPSRTVIRVQHRPSPWESKAETLEQLLLLHERTVAEHAERNRRAQDALRAKDEQYRLLVMQANDILYRTDPIGRLTLVNPTATRITQYTEDELLGRRFTELIRPDRRDEAERFYGRQFVRKRRNTYHELPVVAKDGSEVWIGQHVQLLEEGGQVVGFQAVARDITERKAAEERLRRSEQRLRERMEEVRLLSGRLATVQEEERTRIARELHDELGVRLSCMKIDLASLLSSAQALAESAPRTQMTDRMRGMVVQVEETIAAVHRLVSELRPAILDDLGLVAAIDWQCQDFQNRTKIVCTFTAGSEEIALEPEQATALFRICQEALTNIARHARATAATVRLDRTDDGVRLEAADNGVGIPEEKIAARQSLGLLGMRERLARFGGELSIQGTPGRGTVVVATLPRLPPDPSEGSR</sequence>
<evidence type="ECO:0000256" key="4">
    <source>
        <dbReference type="SAM" id="Coils"/>
    </source>
</evidence>
<protein>
    <recommendedName>
        <fullName evidence="10">Nitrogen regulation protein B</fullName>
    </recommendedName>
</protein>
<dbReference type="NCBIfam" id="TIGR00229">
    <property type="entry name" value="sensory_box"/>
    <property type="match status" value="1"/>
</dbReference>
<dbReference type="Gene3D" id="3.30.450.20">
    <property type="entry name" value="PAS domain"/>
    <property type="match status" value="1"/>
</dbReference>
<feature type="domain" description="PAC" evidence="7">
    <location>
        <begin position="363"/>
        <end position="414"/>
    </location>
</feature>
<dbReference type="PANTHER" id="PTHR24421">
    <property type="entry name" value="NITRATE/NITRITE SENSOR PROTEIN NARX-RELATED"/>
    <property type="match status" value="1"/>
</dbReference>
<reference evidence="8 9" key="1">
    <citation type="journal article" date="2015" name="Proc. Natl. Acad. Sci. U.S.A.">
        <title>Expanded metabolic versatility of ubiquitous nitrite-oxidizing bacteria from the genus Nitrospira.</title>
        <authorList>
            <person name="Koch H."/>
            <person name="Lucker S."/>
            <person name="Albertsen M."/>
            <person name="Kitzinger K."/>
            <person name="Herbold C."/>
            <person name="Spieck E."/>
            <person name="Nielsen P.H."/>
            <person name="Wagner M."/>
            <person name="Daims H."/>
        </authorList>
    </citation>
    <scope>NUCLEOTIDE SEQUENCE [LARGE SCALE GENOMIC DNA]</scope>
    <source>
        <strain evidence="8 9">NSP M-1</strain>
    </source>
</reference>
<dbReference type="PROSITE" id="PS50112">
    <property type="entry name" value="PAS"/>
    <property type="match status" value="1"/>
</dbReference>
<dbReference type="InterPro" id="IPR011712">
    <property type="entry name" value="Sig_transdc_His_kin_sub3_dim/P"/>
</dbReference>
<dbReference type="InterPro" id="IPR005467">
    <property type="entry name" value="His_kinase_dom"/>
</dbReference>
<feature type="domain" description="Histidine kinase" evidence="5">
    <location>
        <begin position="555"/>
        <end position="644"/>
    </location>
</feature>
<name>A0A0K2GHC1_NITMO</name>
<feature type="domain" description="PAS" evidence="6">
    <location>
        <begin position="289"/>
        <end position="360"/>
    </location>
</feature>
<evidence type="ECO:0000256" key="1">
    <source>
        <dbReference type="ARBA" id="ARBA00022679"/>
    </source>
</evidence>
<dbReference type="GO" id="GO:0000155">
    <property type="term" value="F:phosphorelay sensor kinase activity"/>
    <property type="evidence" value="ECO:0007669"/>
    <property type="project" value="InterPro"/>
</dbReference>
<evidence type="ECO:0000259" key="5">
    <source>
        <dbReference type="PROSITE" id="PS50109"/>
    </source>
</evidence>
<dbReference type="Pfam" id="PF13426">
    <property type="entry name" value="PAS_9"/>
    <property type="match status" value="1"/>
</dbReference>
<proteinExistence type="predicted"/>
<keyword evidence="1" id="KW-0808">Transferase</keyword>
<keyword evidence="9" id="KW-1185">Reference proteome</keyword>
<dbReference type="EMBL" id="CP011801">
    <property type="protein sequence ID" value="ALA60355.1"/>
    <property type="molecule type" value="Genomic_DNA"/>
</dbReference>
<feature type="coiled-coil region" evidence="4">
    <location>
        <begin position="398"/>
        <end position="429"/>
    </location>
</feature>
<evidence type="ECO:0000256" key="3">
    <source>
        <dbReference type="ARBA" id="ARBA00023012"/>
    </source>
</evidence>
<dbReference type="InterPro" id="IPR000700">
    <property type="entry name" value="PAS-assoc_C"/>
</dbReference>
<keyword evidence="3" id="KW-0902">Two-component regulatory system</keyword>
<dbReference type="InterPro" id="IPR036890">
    <property type="entry name" value="HATPase_C_sf"/>
</dbReference>
<evidence type="ECO:0000259" key="6">
    <source>
        <dbReference type="PROSITE" id="PS50112"/>
    </source>
</evidence>
<dbReference type="GO" id="GO:0016020">
    <property type="term" value="C:membrane"/>
    <property type="evidence" value="ECO:0007669"/>
    <property type="project" value="InterPro"/>
</dbReference>
<dbReference type="CDD" id="cd16917">
    <property type="entry name" value="HATPase_UhpB-NarQ-NarX-like"/>
    <property type="match status" value="1"/>
</dbReference>
<dbReference type="PROSITE" id="PS50113">
    <property type="entry name" value="PAC"/>
    <property type="match status" value="1"/>
</dbReference>
<dbReference type="GO" id="GO:0046983">
    <property type="term" value="F:protein dimerization activity"/>
    <property type="evidence" value="ECO:0007669"/>
    <property type="project" value="InterPro"/>
</dbReference>
<dbReference type="SUPFAM" id="SSF55785">
    <property type="entry name" value="PYP-like sensor domain (PAS domain)"/>
    <property type="match status" value="1"/>
</dbReference>
<evidence type="ECO:0008006" key="10">
    <source>
        <dbReference type="Google" id="ProtNLM"/>
    </source>
</evidence>
<dbReference type="SMART" id="SM00387">
    <property type="entry name" value="HATPase_c"/>
    <property type="match status" value="1"/>
</dbReference>
<dbReference type="Pfam" id="PF02518">
    <property type="entry name" value="HATPase_c"/>
    <property type="match status" value="1"/>
</dbReference>
<dbReference type="Gene3D" id="3.30.565.10">
    <property type="entry name" value="Histidine kinase-like ATPase, C-terminal domain"/>
    <property type="match status" value="1"/>
</dbReference>
<evidence type="ECO:0000256" key="2">
    <source>
        <dbReference type="ARBA" id="ARBA00022777"/>
    </source>
</evidence>
<gene>
    <name evidence="8" type="ORF">NITMOv2_3971</name>
</gene>
<dbReference type="InterPro" id="IPR003594">
    <property type="entry name" value="HATPase_dom"/>
</dbReference>